<protein>
    <submittedName>
        <fullName evidence="3">Cbb3-type cytochrome oxidase maturation protein</fullName>
    </submittedName>
</protein>
<dbReference type="Pfam" id="PF03597">
    <property type="entry name" value="FixS"/>
    <property type="match status" value="1"/>
</dbReference>
<keyword evidence="4" id="KW-1185">Reference proteome</keyword>
<evidence type="ECO:0000313" key="4">
    <source>
        <dbReference type="Proteomes" id="UP000053902"/>
    </source>
</evidence>
<evidence type="ECO:0000256" key="2">
    <source>
        <dbReference type="SAM" id="Phobius"/>
    </source>
</evidence>
<feature type="region of interest" description="Disordered" evidence="1">
    <location>
        <begin position="42"/>
        <end position="68"/>
    </location>
</feature>
<dbReference type="OrthoDB" id="9802763at2"/>
<dbReference type="STRING" id="1499686.BN1079_01197"/>
<accession>A0A078LUB8</accession>
<proteinExistence type="predicted"/>
<gene>
    <name evidence="3" type="ORF">BN1079_01197</name>
</gene>
<dbReference type="AlphaFoldDB" id="A0A078LUB8"/>
<keyword evidence="2" id="KW-0472">Membrane</keyword>
<reference evidence="3 4" key="1">
    <citation type="submission" date="2014-07" db="EMBL/GenBank/DDBJ databases">
        <authorList>
            <person name="Urmite Genomes Urmite Genomes"/>
        </authorList>
    </citation>
    <scope>NUCLEOTIDE SEQUENCE [LARGE SCALE GENOMIC DNA]</scope>
    <source>
        <strain evidence="3 4">20_BN</strain>
    </source>
</reference>
<dbReference type="HOGENOM" id="CLU_176840_1_2_6"/>
<feature type="transmembrane region" description="Helical" evidence="2">
    <location>
        <begin position="6"/>
        <end position="26"/>
    </location>
</feature>
<name>A0A078LUB8_9PSED</name>
<dbReference type="PANTHER" id="PTHR41532:SF1">
    <property type="entry name" value="FIXS PROTEIN"/>
    <property type="match status" value="1"/>
</dbReference>
<dbReference type="InterPro" id="IPR004714">
    <property type="entry name" value="Cyt_oxidase_maturation_cbb3"/>
</dbReference>
<sequence>MAALYILIPVAVVLVALAIWVFFWAVDSGQYDDLDGPAHSILFDDEDPNHQAGVEQATQSDDETDKRD</sequence>
<dbReference type="RefSeq" id="WP_037022983.1">
    <property type="nucleotide sequence ID" value="NZ_CCSF01000001.1"/>
</dbReference>
<organism evidence="3 4">
    <name type="scientific">Pseudomonas saudiphocaensis</name>
    <dbReference type="NCBI Taxonomy" id="1499686"/>
    <lineage>
        <taxon>Bacteria</taxon>
        <taxon>Pseudomonadati</taxon>
        <taxon>Pseudomonadota</taxon>
        <taxon>Gammaproteobacteria</taxon>
        <taxon>Pseudomonadales</taxon>
        <taxon>Pseudomonadaceae</taxon>
        <taxon>Pseudomonas</taxon>
    </lineage>
</organism>
<dbReference type="NCBIfam" id="TIGR00847">
    <property type="entry name" value="ccoS"/>
    <property type="match status" value="1"/>
</dbReference>
<dbReference type="EMBL" id="CCSF01000001">
    <property type="protein sequence ID" value="CDZ93892.1"/>
    <property type="molecule type" value="Genomic_DNA"/>
</dbReference>
<keyword evidence="2" id="KW-1133">Transmembrane helix</keyword>
<dbReference type="Proteomes" id="UP000053902">
    <property type="component" value="Unassembled WGS sequence"/>
</dbReference>
<dbReference type="eggNOG" id="COG3197">
    <property type="taxonomic scope" value="Bacteria"/>
</dbReference>
<evidence type="ECO:0000256" key="1">
    <source>
        <dbReference type="SAM" id="MobiDB-lite"/>
    </source>
</evidence>
<evidence type="ECO:0000313" key="3">
    <source>
        <dbReference type="EMBL" id="CDZ93892.1"/>
    </source>
</evidence>
<keyword evidence="2" id="KW-0812">Transmembrane</keyword>
<dbReference type="PANTHER" id="PTHR41532">
    <property type="entry name" value="FIXS PROTEIN"/>
    <property type="match status" value="1"/>
</dbReference>